<evidence type="ECO:0000313" key="3">
    <source>
        <dbReference type="Proteomes" id="UP001055108"/>
    </source>
</evidence>
<organism evidence="2 3">
    <name type="scientific">Methylobacterium gregans</name>
    <dbReference type="NCBI Taxonomy" id="374424"/>
    <lineage>
        <taxon>Bacteria</taxon>
        <taxon>Pseudomonadati</taxon>
        <taxon>Pseudomonadota</taxon>
        <taxon>Alphaproteobacteria</taxon>
        <taxon>Hyphomicrobiales</taxon>
        <taxon>Methylobacteriaceae</taxon>
        <taxon>Methylobacterium</taxon>
    </lineage>
</organism>
<dbReference type="Proteomes" id="UP001055108">
    <property type="component" value="Unassembled WGS sequence"/>
</dbReference>
<dbReference type="InterPro" id="IPR012334">
    <property type="entry name" value="Pectin_lyas_fold"/>
</dbReference>
<name>A0AA37M921_9HYPH</name>
<dbReference type="RefSeq" id="WP_238300300.1">
    <property type="nucleotide sequence ID" value="NZ_BPQM01000001.1"/>
</dbReference>
<protein>
    <recommendedName>
        <fullName evidence="4">Right handed beta helix domain-containing protein</fullName>
    </recommendedName>
</protein>
<dbReference type="InterPro" id="IPR011050">
    <property type="entry name" value="Pectin_lyase_fold/virulence"/>
</dbReference>
<reference evidence="2" key="2">
    <citation type="submission" date="2021-08" db="EMBL/GenBank/DDBJ databases">
        <authorList>
            <person name="Tani A."/>
            <person name="Ola A."/>
            <person name="Ogura Y."/>
            <person name="Katsura K."/>
            <person name="Hayashi T."/>
        </authorList>
    </citation>
    <scope>NUCLEOTIDE SEQUENCE</scope>
    <source>
        <strain evidence="2">NBRC 103626</strain>
    </source>
</reference>
<evidence type="ECO:0000313" key="2">
    <source>
        <dbReference type="EMBL" id="GJD76816.1"/>
    </source>
</evidence>
<feature type="region of interest" description="Disordered" evidence="1">
    <location>
        <begin position="305"/>
        <end position="326"/>
    </location>
</feature>
<accession>A0AA37M921</accession>
<evidence type="ECO:0000256" key="1">
    <source>
        <dbReference type="SAM" id="MobiDB-lite"/>
    </source>
</evidence>
<evidence type="ECO:0008006" key="4">
    <source>
        <dbReference type="Google" id="ProtNLM"/>
    </source>
</evidence>
<proteinExistence type="predicted"/>
<comment type="caution">
    <text evidence="2">The sequence shown here is derived from an EMBL/GenBank/DDBJ whole genome shotgun (WGS) entry which is preliminary data.</text>
</comment>
<dbReference type="Gene3D" id="2.160.20.10">
    <property type="entry name" value="Single-stranded right-handed beta-helix, Pectin lyase-like"/>
    <property type="match status" value="1"/>
</dbReference>
<dbReference type="AlphaFoldDB" id="A0AA37M921"/>
<sequence length="326" mass="33958">MPFLAPPPLPPPEPPALVRTAAAPCDAATRARILAPAAPGAESVALTCSLRLGPEIHVTKRIVLEGGSASGITLDCAGATLGQAEPPPAPDAFALAIRSRPLPGGGFERPSGITVRDCRILGHVRIWGMGVNGQGAAVRDSSREPGHTERAQAAAPTEVAILGTTITALGHIPLYLGPGVTRVILQGSRLDGRSRSTALYLDAESAENRITDNDIATETGRELVAVDGSARNRITGNRFALRGQGGVRLYRNCGEGGTVRHQTPSDNVVTDNVFRGRGLFGSAPIVVNSRGGWRLYCGEDRGYPFGSSADDGDNGTGNVVEPNRVE</sequence>
<reference evidence="2" key="1">
    <citation type="journal article" date="2016" name="Front. Microbiol.">
        <title>Genome Sequence of the Piezophilic, Mesophilic Sulfate-Reducing Bacterium Desulfovibrio indicus J2T.</title>
        <authorList>
            <person name="Cao J."/>
            <person name="Maignien L."/>
            <person name="Shao Z."/>
            <person name="Alain K."/>
            <person name="Jebbar M."/>
        </authorList>
    </citation>
    <scope>NUCLEOTIDE SEQUENCE</scope>
    <source>
        <strain evidence="2">NBRC 103626</strain>
    </source>
</reference>
<keyword evidence="3" id="KW-1185">Reference proteome</keyword>
<dbReference type="EMBL" id="BPQM01000001">
    <property type="protein sequence ID" value="GJD76816.1"/>
    <property type="molecule type" value="Genomic_DNA"/>
</dbReference>
<gene>
    <name evidence="2" type="ORF">NBEOAGPD_0017</name>
</gene>
<dbReference type="SUPFAM" id="SSF51126">
    <property type="entry name" value="Pectin lyase-like"/>
    <property type="match status" value="1"/>
</dbReference>